<dbReference type="Pfam" id="PF02594">
    <property type="entry name" value="DUF167"/>
    <property type="match status" value="1"/>
</dbReference>
<dbReference type="Gene3D" id="3.30.1200.10">
    <property type="entry name" value="YggU-like"/>
    <property type="match status" value="1"/>
</dbReference>
<accession>D1C4F8</accession>
<dbReference type="Proteomes" id="UP000002027">
    <property type="component" value="Chromosome 1"/>
</dbReference>
<dbReference type="OrthoDB" id="9800587at2"/>
<proteinExistence type="inferred from homology"/>
<reference evidence="3 4" key="2">
    <citation type="journal article" date="2010" name="Stand. Genomic Sci.">
        <title>Complete genome sequence of Desulfohalobium retbaense type strain (HR(100)).</title>
        <authorList>
            <person name="Spring S."/>
            <person name="Nolan M."/>
            <person name="Lapidus A."/>
            <person name="Glavina Del Rio T."/>
            <person name="Copeland A."/>
            <person name="Tice H."/>
            <person name="Cheng J.F."/>
            <person name="Lucas S."/>
            <person name="Land M."/>
            <person name="Chen F."/>
            <person name="Bruce D."/>
            <person name="Goodwin L."/>
            <person name="Pitluck S."/>
            <person name="Ivanova N."/>
            <person name="Mavromatis K."/>
            <person name="Mikhailova N."/>
            <person name="Pati A."/>
            <person name="Chen A."/>
            <person name="Palaniappan K."/>
            <person name="Hauser L."/>
            <person name="Chang Y.J."/>
            <person name="Jeffries C.D."/>
            <person name="Munk C."/>
            <person name="Kiss H."/>
            <person name="Chain P."/>
            <person name="Han C."/>
            <person name="Brettin T."/>
            <person name="Detter J.C."/>
            <person name="Schuler E."/>
            <person name="Goker M."/>
            <person name="Rohde M."/>
            <person name="Bristow J."/>
            <person name="Eisen J.A."/>
            <person name="Markowitz V."/>
            <person name="Hugenholtz P."/>
            <person name="Kyrpides N.C."/>
            <person name="Klenk H.P."/>
        </authorList>
    </citation>
    <scope>NUCLEOTIDE SEQUENCE [LARGE SCALE GENOMIC DNA]</scope>
    <source>
        <strain evidence="4">ATCC 49802 / DSM 20745 / S 6022</strain>
    </source>
</reference>
<sequence length="102" mass="10983">MIDELTLRQTADGTQVTVRVTPRASRTQVDGVADGALRVRLAAPPVEGAANRALTEFLANLLRLPKRDVELVAGARGRQKTVLLRGLTPADVSERLTAALER</sequence>
<dbReference type="PANTHER" id="PTHR13420:SF7">
    <property type="entry name" value="UPF0235 PROTEIN C15ORF40"/>
    <property type="match status" value="1"/>
</dbReference>
<dbReference type="HOGENOM" id="CLU_130694_5_0_0"/>
<organism evidence="3 4">
    <name type="scientific">Sphaerobacter thermophilus (strain ATCC 49802 / DSM 20745 / KCCM 41009 / NCIMB 13125 / S 6022)</name>
    <dbReference type="NCBI Taxonomy" id="479434"/>
    <lineage>
        <taxon>Bacteria</taxon>
        <taxon>Pseudomonadati</taxon>
        <taxon>Thermomicrobiota</taxon>
        <taxon>Thermomicrobia</taxon>
        <taxon>Sphaerobacterales</taxon>
        <taxon>Sphaerobacterineae</taxon>
        <taxon>Sphaerobacteraceae</taxon>
        <taxon>Sphaerobacter</taxon>
    </lineage>
</organism>
<keyword evidence="4" id="KW-1185">Reference proteome</keyword>
<dbReference type="InterPro" id="IPR036591">
    <property type="entry name" value="YggU-like_sf"/>
</dbReference>
<dbReference type="GO" id="GO:0005737">
    <property type="term" value="C:cytoplasm"/>
    <property type="evidence" value="ECO:0007669"/>
    <property type="project" value="TreeGrafter"/>
</dbReference>
<dbReference type="SUPFAM" id="SSF69786">
    <property type="entry name" value="YggU-like"/>
    <property type="match status" value="1"/>
</dbReference>
<dbReference type="STRING" id="479434.Sthe_1691"/>
<dbReference type="KEGG" id="sti:Sthe_1691"/>
<protein>
    <recommendedName>
        <fullName evidence="2">UPF0235 protein Sthe_1691</fullName>
    </recommendedName>
</protein>
<evidence type="ECO:0000256" key="1">
    <source>
        <dbReference type="ARBA" id="ARBA00010364"/>
    </source>
</evidence>
<dbReference type="EMBL" id="CP001823">
    <property type="protein sequence ID" value="ACZ39125.1"/>
    <property type="molecule type" value="Genomic_DNA"/>
</dbReference>
<dbReference type="NCBIfam" id="TIGR00251">
    <property type="entry name" value="DUF167 family protein"/>
    <property type="match status" value="1"/>
</dbReference>
<dbReference type="PANTHER" id="PTHR13420">
    <property type="entry name" value="UPF0235 PROTEIN C15ORF40"/>
    <property type="match status" value="1"/>
</dbReference>
<reference evidence="4" key="1">
    <citation type="submission" date="2009-11" db="EMBL/GenBank/DDBJ databases">
        <title>The complete chromosome 1 of Sphaerobacter thermophilus DSM 20745.</title>
        <authorList>
            <person name="Lucas S."/>
            <person name="Copeland A."/>
            <person name="Lapidus A."/>
            <person name="Glavina del Rio T."/>
            <person name="Dalin E."/>
            <person name="Tice H."/>
            <person name="Bruce D."/>
            <person name="Goodwin L."/>
            <person name="Pitluck S."/>
            <person name="Kyrpides N."/>
            <person name="Mavromatis K."/>
            <person name="Ivanova N."/>
            <person name="Mikhailova N."/>
            <person name="LaButti K.M."/>
            <person name="Clum A."/>
            <person name="Sun H.I."/>
            <person name="Brettin T."/>
            <person name="Detter J.C."/>
            <person name="Han C."/>
            <person name="Larimer F."/>
            <person name="Land M."/>
            <person name="Hauser L."/>
            <person name="Markowitz V."/>
            <person name="Cheng J.F."/>
            <person name="Hugenholtz P."/>
            <person name="Woyke T."/>
            <person name="Wu D."/>
            <person name="Steenblock K."/>
            <person name="Schneider S."/>
            <person name="Pukall R."/>
            <person name="Goeker M."/>
            <person name="Klenk H.P."/>
            <person name="Eisen J.A."/>
        </authorList>
    </citation>
    <scope>NUCLEOTIDE SEQUENCE [LARGE SCALE GENOMIC DNA]</scope>
    <source>
        <strain evidence="4">ATCC 49802 / DSM 20745 / S 6022</strain>
    </source>
</reference>
<dbReference type="HAMAP" id="MF_00634">
    <property type="entry name" value="UPF0235"/>
    <property type="match status" value="1"/>
</dbReference>
<gene>
    <name evidence="3" type="ordered locus">Sthe_1691</name>
</gene>
<name>D1C4F8_SPHTD</name>
<evidence type="ECO:0000313" key="4">
    <source>
        <dbReference type="Proteomes" id="UP000002027"/>
    </source>
</evidence>
<evidence type="ECO:0000256" key="2">
    <source>
        <dbReference type="HAMAP-Rule" id="MF_00634"/>
    </source>
</evidence>
<comment type="similarity">
    <text evidence="1 2">Belongs to the UPF0235 family.</text>
</comment>
<dbReference type="AlphaFoldDB" id="D1C4F8"/>
<dbReference type="SMART" id="SM01152">
    <property type="entry name" value="DUF167"/>
    <property type="match status" value="1"/>
</dbReference>
<dbReference type="RefSeq" id="WP_012872172.1">
    <property type="nucleotide sequence ID" value="NC_013523.1"/>
</dbReference>
<dbReference type="eggNOG" id="COG1872">
    <property type="taxonomic scope" value="Bacteria"/>
</dbReference>
<evidence type="ECO:0000313" key="3">
    <source>
        <dbReference type="EMBL" id="ACZ39125.1"/>
    </source>
</evidence>
<dbReference type="InterPro" id="IPR003746">
    <property type="entry name" value="DUF167"/>
</dbReference>
<dbReference type="InParanoid" id="D1C4F8"/>